<feature type="region of interest" description="Disordered" evidence="1">
    <location>
        <begin position="144"/>
        <end position="191"/>
    </location>
</feature>
<dbReference type="AlphaFoldDB" id="A0A6C0CJT1"/>
<sequence length="191" mass="21840">MSIEAREVLIRQFGANSNQWEGPITLKLNGKDISWVYDSTGHTGLPENQGEILRWTYGEGCRKVRLVSNPFGSKEYRIDISLKVPGTAPVDPNRGSERGKPYAFAFKTRSDFNEISSYLEKNIGDEEKAIHGCNLSTMGYGKDGFENYKRDSLKRGGKGKRKSKTKRKTTKRKKMQKKKKTKKRRKSSKRK</sequence>
<evidence type="ECO:0000256" key="1">
    <source>
        <dbReference type="SAM" id="MobiDB-lite"/>
    </source>
</evidence>
<reference evidence="2" key="1">
    <citation type="journal article" date="2020" name="Nature">
        <title>Giant virus diversity and host interactions through global metagenomics.</title>
        <authorList>
            <person name="Schulz F."/>
            <person name="Roux S."/>
            <person name="Paez-Espino D."/>
            <person name="Jungbluth S."/>
            <person name="Walsh D.A."/>
            <person name="Denef V.J."/>
            <person name="McMahon K.D."/>
            <person name="Konstantinidis K.T."/>
            <person name="Eloe-Fadrosh E.A."/>
            <person name="Kyrpides N.C."/>
            <person name="Woyke T."/>
        </authorList>
    </citation>
    <scope>NUCLEOTIDE SEQUENCE</scope>
    <source>
        <strain evidence="2">GVMAG-M-3300021185-45</strain>
    </source>
</reference>
<dbReference type="EMBL" id="MN739428">
    <property type="protein sequence ID" value="QHT04412.1"/>
    <property type="molecule type" value="Genomic_DNA"/>
</dbReference>
<accession>A0A6C0CJT1</accession>
<feature type="compositionally biased region" description="Basic residues" evidence="1">
    <location>
        <begin position="155"/>
        <end position="191"/>
    </location>
</feature>
<evidence type="ECO:0000313" key="2">
    <source>
        <dbReference type="EMBL" id="QHT04412.1"/>
    </source>
</evidence>
<protein>
    <submittedName>
        <fullName evidence="2">Uncharacterized protein</fullName>
    </submittedName>
</protein>
<name>A0A6C0CJT1_9ZZZZ</name>
<organism evidence="2">
    <name type="scientific">viral metagenome</name>
    <dbReference type="NCBI Taxonomy" id="1070528"/>
    <lineage>
        <taxon>unclassified sequences</taxon>
        <taxon>metagenomes</taxon>
        <taxon>organismal metagenomes</taxon>
    </lineage>
</organism>
<feature type="compositionally biased region" description="Basic and acidic residues" evidence="1">
    <location>
        <begin position="144"/>
        <end position="154"/>
    </location>
</feature>
<proteinExistence type="predicted"/>